<comment type="caution">
    <text evidence="1">The sequence shown here is derived from an EMBL/GenBank/DDBJ whole genome shotgun (WGS) entry which is preliminary data.</text>
</comment>
<keyword evidence="1" id="KW-0489">Methyltransferase</keyword>
<dbReference type="EMBL" id="JACHXZ010000004">
    <property type="protein sequence ID" value="MBB3169858.1"/>
    <property type="molecule type" value="Genomic_DNA"/>
</dbReference>
<reference evidence="1 2" key="1">
    <citation type="submission" date="2020-08" db="EMBL/GenBank/DDBJ databases">
        <title>Genomic Encyclopedia of Type Strains, Phase III (KMG-III): the genomes of soil and plant-associated and newly described type strains.</title>
        <authorList>
            <person name="Whitman W."/>
        </authorList>
    </citation>
    <scope>NUCLEOTIDE SEQUENCE [LARGE SCALE GENOMIC DNA]</scope>
    <source>
        <strain evidence="1 2">CECT 8571</strain>
    </source>
</reference>
<gene>
    <name evidence="1" type="ORF">FHS30_003071</name>
</gene>
<dbReference type="GO" id="GO:0032259">
    <property type="term" value="P:methylation"/>
    <property type="evidence" value="ECO:0007669"/>
    <property type="project" value="UniProtKB-KW"/>
</dbReference>
<evidence type="ECO:0000313" key="2">
    <source>
        <dbReference type="Proteomes" id="UP000559987"/>
    </source>
</evidence>
<dbReference type="PANTHER" id="PTHR20974">
    <property type="entry name" value="UPF0585 PROTEIN CG18661"/>
    <property type="match status" value="1"/>
</dbReference>
<keyword evidence="2" id="KW-1185">Reference proteome</keyword>
<protein>
    <submittedName>
        <fullName evidence="1">SAM-dependent methyltransferase</fullName>
    </submittedName>
</protein>
<name>A0A839UWM2_9GAMM</name>
<dbReference type="InterPro" id="IPR010342">
    <property type="entry name" value="DUF938"/>
</dbReference>
<dbReference type="GO" id="GO:0008168">
    <property type="term" value="F:methyltransferase activity"/>
    <property type="evidence" value="ECO:0007669"/>
    <property type="project" value="UniProtKB-KW"/>
</dbReference>
<dbReference type="PANTHER" id="PTHR20974:SF0">
    <property type="entry name" value="UPF0585 PROTEIN CG18661"/>
    <property type="match status" value="1"/>
</dbReference>
<dbReference type="Gene3D" id="3.40.50.150">
    <property type="entry name" value="Vaccinia Virus protein VP39"/>
    <property type="match status" value="1"/>
</dbReference>
<keyword evidence="1" id="KW-0808">Transferase</keyword>
<accession>A0A839UWM2</accession>
<dbReference type="Pfam" id="PF06080">
    <property type="entry name" value="DUF938"/>
    <property type="match status" value="1"/>
</dbReference>
<proteinExistence type="predicted"/>
<evidence type="ECO:0000313" key="1">
    <source>
        <dbReference type="EMBL" id="MBB3169858.1"/>
    </source>
</evidence>
<organism evidence="1 2">
    <name type="scientific">Simiduia aestuariiviva</name>
    <dbReference type="NCBI Taxonomy" id="1510459"/>
    <lineage>
        <taxon>Bacteria</taxon>
        <taxon>Pseudomonadati</taxon>
        <taxon>Pseudomonadota</taxon>
        <taxon>Gammaproteobacteria</taxon>
        <taxon>Cellvibrionales</taxon>
        <taxon>Cellvibrionaceae</taxon>
        <taxon>Simiduia</taxon>
    </lineage>
</organism>
<dbReference type="InterPro" id="IPR029063">
    <property type="entry name" value="SAM-dependent_MTases_sf"/>
</dbReference>
<dbReference type="Proteomes" id="UP000559987">
    <property type="component" value="Unassembled WGS sequence"/>
</dbReference>
<sequence length="201" mass="22438">MDPIDLKPFSQACQNNRDPILHHLKRLFADCGNVLEVGSGTGQHAVHFAKNLPQVNWYTSDLPEHHEGIQLWLDECQLPNLHAPLALDVQGTWPPLPSIDAAFTANTVHIMSWDAVQAMFSGLAQRLPVGGLLVVYGPMNYGGSYTSESNERFDVWLKAQDPERGIRDYEKLLSLGQSVGLEAREDNEMPANNRLLVWQKG</sequence>
<dbReference type="RefSeq" id="WP_343049209.1">
    <property type="nucleotide sequence ID" value="NZ_JACHXZ010000004.1"/>
</dbReference>
<dbReference type="AlphaFoldDB" id="A0A839UWM2"/>
<dbReference type="SUPFAM" id="SSF53335">
    <property type="entry name" value="S-adenosyl-L-methionine-dependent methyltransferases"/>
    <property type="match status" value="1"/>
</dbReference>